<reference evidence="1" key="1">
    <citation type="submission" date="2023-10" db="EMBL/GenBank/DDBJ databases">
        <authorList>
            <person name="Rodriguez Cubillos JULIANA M."/>
            <person name="De Vega J."/>
        </authorList>
    </citation>
    <scope>NUCLEOTIDE SEQUENCE</scope>
</reference>
<evidence type="ECO:0000313" key="1">
    <source>
        <dbReference type="EMBL" id="CAJ2648531.1"/>
    </source>
</evidence>
<comment type="caution">
    <text evidence="1">The sequence shown here is derived from an EMBL/GenBank/DDBJ whole genome shotgun (WGS) entry which is preliminary data.</text>
</comment>
<dbReference type="Proteomes" id="UP001177021">
    <property type="component" value="Unassembled WGS sequence"/>
</dbReference>
<organism evidence="1 2">
    <name type="scientific">Trifolium pratense</name>
    <name type="common">Red clover</name>
    <dbReference type="NCBI Taxonomy" id="57577"/>
    <lineage>
        <taxon>Eukaryota</taxon>
        <taxon>Viridiplantae</taxon>
        <taxon>Streptophyta</taxon>
        <taxon>Embryophyta</taxon>
        <taxon>Tracheophyta</taxon>
        <taxon>Spermatophyta</taxon>
        <taxon>Magnoliopsida</taxon>
        <taxon>eudicotyledons</taxon>
        <taxon>Gunneridae</taxon>
        <taxon>Pentapetalae</taxon>
        <taxon>rosids</taxon>
        <taxon>fabids</taxon>
        <taxon>Fabales</taxon>
        <taxon>Fabaceae</taxon>
        <taxon>Papilionoideae</taxon>
        <taxon>50 kb inversion clade</taxon>
        <taxon>NPAAA clade</taxon>
        <taxon>Hologalegina</taxon>
        <taxon>IRL clade</taxon>
        <taxon>Trifolieae</taxon>
        <taxon>Trifolium</taxon>
    </lineage>
</organism>
<accession>A0ACB0JW65</accession>
<keyword evidence="2" id="KW-1185">Reference proteome</keyword>
<name>A0ACB0JW65_TRIPR</name>
<dbReference type="EMBL" id="CASHSV030000109">
    <property type="protein sequence ID" value="CAJ2648531.1"/>
    <property type="molecule type" value="Genomic_DNA"/>
</dbReference>
<evidence type="ECO:0000313" key="2">
    <source>
        <dbReference type="Proteomes" id="UP001177021"/>
    </source>
</evidence>
<gene>
    <name evidence="1" type="ORF">MILVUS5_LOCUS16856</name>
</gene>
<protein>
    <submittedName>
        <fullName evidence="1">Uncharacterized protein</fullName>
    </submittedName>
</protein>
<sequence>MKLLKLVLKLRCCFKLAVVYERLPDFSTHSGTTGHNVQACNCLKSCEAKIDNCDKKIITIKMEVANMQYVPKKKDNVLASTSVEVEKKKLAIQFDRNT</sequence>
<proteinExistence type="predicted"/>